<dbReference type="WBParaSite" id="RSKR_0000954000.1">
    <property type="protein sequence ID" value="RSKR_0000954000.1"/>
    <property type="gene ID" value="RSKR_0000954000"/>
</dbReference>
<accession>A0AC35UBD9</accession>
<evidence type="ECO:0000313" key="1">
    <source>
        <dbReference type="Proteomes" id="UP000095286"/>
    </source>
</evidence>
<protein>
    <submittedName>
        <fullName evidence="2">DUF3553 domain-containing protein</fullName>
    </submittedName>
</protein>
<evidence type="ECO:0000313" key="2">
    <source>
        <dbReference type="WBParaSite" id="RSKR_0000954000.1"/>
    </source>
</evidence>
<name>A0AC35UBD9_9BILA</name>
<organism evidence="1 2">
    <name type="scientific">Rhabditophanes sp. KR3021</name>
    <dbReference type="NCBI Taxonomy" id="114890"/>
    <lineage>
        <taxon>Eukaryota</taxon>
        <taxon>Metazoa</taxon>
        <taxon>Ecdysozoa</taxon>
        <taxon>Nematoda</taxon>
        <taxon>Chromadorea</taxon>
        <taxon>Rhabditida</taxon>
        <taxon>Tylenchina</taxon>
        <taxon>Panagrolaimomorpha</taxon>
        <taxon>Strongyloidoidea</taxon>
        <taxon>Alloionematidae</taxon>
        <taxon>Rhabditophanes</taxon>
    </lineage>
</organism>
<sequence length="104" mass="11998">MQTNLNFPLPVIIEPNKKYRIKRHNGDFVEVEVLCTEGGRLLVSFYEDGKKKGKKVNKIDFQLWNTTDPQQLTRADQNTNSGSLELPPNDESKMRKKAKLSKHL</sequence>
<dbReference type="Proteomes" id="UP000095286">
    <property type="component" value="Unplaced"/>
</dbReference>
<proteinExistence type="predicted"/>
<reference evidence="2" key="1">
    <citation type="submission" date="2016-11" db="UniProtKB">
        <authorList>
            <consortium name="WormBaseParasite"/>
        </authorList>
    </citation>
    <scope>IDENTIFICATION</scope>
    <source>
        <strain evidence="2">KR3021</strain>
    </source>
</reference>